<gene>
    <name evidence="1" type="ORF">PHACADRAFT_191842</name>
</gene>
<dbReference type="Proteomes" id="UP000008370">
    <property type="component" value="Unassembled WGS sequence"/>
</dbReference>
<proteinExistence type="predicted"/>
<name>K5W6D0_PHACS</name>
<dbReference type="GeneID" id="18910784"/>
<dbReference type="HOGENOM" id="CLU_2400390_0_0_1"/>
<reference evidence="1 2" key="1">
    <citation type="journal article" date="2012" name="BMC Genomics">
        <title>Comparative genomics of the white-rot fungi, Phanerochaete carnosa and P. chrysosporium, to elucidate the genetic basis of the distinct wood types they colonize.</title>
        <authorList>
            <person name="Suzuki H."/>
            <person name="MacDonald J."/>
            <person name="Syed K."/>
            <person name="Salamov A."/>
            <person name="Hori C."/>
            <person name="Aerts A."/>
            <person name="Henrissat B."/>
            <person name="Wiebenga A."/>
            <person name="vanKuyk P.A."/>
            <person name="Barry K."/>
            <person name="Lindquist E."/>
            <person name="LaButti K."/>
            <person name="Lapidus A."/>
            <person name="Lucas S."/>
            <person name="Coutinho P."/>
            <person name="Gong Y."/>
            <person name="Samejima M."/>
            <person name="Mahadevan R."/>
            <person name="Abou-Zaid M."/>
            <person name="de Vries R.P."/>
            <person name="Igarashi K."/>
            <person name="Yadav J.S."/>
            <person name="Grigoriev I.V."/>
            <person name="Master E.R."/>
        </authorList>
    </citation>
    <scope>NUCLEOTIDE SEQUENCE [LARGE SCALE GENOMIC DNA]</scope>
    <source>
        <strain evidence="1 2">HHB-10118-sp</strain>
    </source>
</reference>
<dbReference type="RefSeq" id="XP_007392038.1">
    <property type="nucleotide sequence ID" value="XM_007391976.1"/>
</dbReference>
<evidence type="ECO:0000313" key="2">
    <source>
        <dbReference type="Proteomes" id="UP000008370"/>
    </source>
</evidence>
<organism evidence="1 2">
    <name type="scientific">Phanerochaete carnosa (strain HHB-10118-sp)</name>
    <name type="common">White-rot fungus</name>
    <name type="synonym">Peniophora carnosa</name>
    <dbReference type="NCBI Taxonomy" id="650164"/>
    <lineage>
        <taxon>Eukaryota</taxon>
        <taxon>Fungi</taxon>
        <taxon>Dikarya</taxon>
        <taxon>Basidiomycota</taxon>
        <taxon>Agaricomycotina</taxon>
        <taxon>Agaricomycetes</taxon>
        <taxon>Polyporales</taxon>
        <taxon>Phanerochaetaceae</taxon>
        <taxon>Phanerochaete</taxon>
    </lineage>
</organism>
<dbReference type="KEGG" id="pco:PHACADRAFT_191842"/>
<keyword evidence="2" id="KW-1185">Reference proteome</keyword>
<dbReference type="InParanoid" id="K5W6D0"/>
<dbReference type="AlphaFoldDB" id="K5W6D0"/>
<sequence>MVQVRQWELHQLEEKPLTHPTVRWVDMQEVIRGRQKTVRESTVSKDDSGDELYIDDEDDTEEVVVGVAPASYFIPIFSDLFHVCTTLQTSSAH</sequence>
<protein>
    <submittedName>
        <fullName evidence="1">Uncharacterized protein</fullName>
    </submittedName>
</protein>
<dbReference type="EMBL" id="JH930469">
    <property type="protein sequence ID" value="EKM59478.1"/>
    <property type="molecule type" value="Genomic_DNA"/>
</dbReference>
<evidence type="ECO:0000313" key="1">
    <source>
        <dbReference type="EMBL" id="EKM59478.1"/>
    </source>
</evidence>
<accession>K5W6D0</accession>